<proteinExistence type="predicted"/>
<dbReference type="SUPFAM" id="SSF55724">
    <property type="entry name" value="Mog1p/PsbP-like"/>
    <property type="match status" value="1"/>
</dbReference>
<evidence type="ECO:0000313" key="2">
    <source>
        <dbReference type="EMBL" id="CEL98426.1"/>
    </source>
</evidence>
<dbReference type="InterPro" id="IPR016123">
    <property type="entry name" value="Mog1/PsbP_a/b/a-sand"/>
</dbReference>
<dbReference type="OrthoDB" id="2020701at2759"/>
<keyword evidence="3" id="KW-1185">Reference proteome</keyword>
<accession>A0A0G4EN49</accession>
<dbReference type="GO" id="GO:0005509">
    <property type="term" value="F:calcium ion binding"/>
    <property type="evidence" value="ECO:0007669"/>
    <property type="project" value="InterPro"/>
</dbReference>
<feature type="domain" description="PsbP C-terminal" evidence="1">
    <location>
        <begin position="9"/>
        <end position="127"/>
    </location>
</feature>
<dbReference type="VEuPathDB" id="CryptoDB:Vbra_12477"/>
<dbReference type="OMA" id="MSIRASW"/>
<dbReference type="PANTHER" id="PTHR31407:SF3">
    <property type="entry name" value="PSBP DOMAIN-CONTAINING PROTEIN 2, CHLOROPLASTIC"/>
    <property type="match status" value="1"/>
</dbReference>
<dbReference type="PANTHER" id="PTHR31407">
    <property type="match status" value="1"/>
</dbReference>
<evidence type="ECO:0000259" key="1">
    <source>
        <dbReference type="Pfam" id="PF01789"/>
    </source>
</evidence>
<dbReference type="STRING" id="1169540.A0A0G4EN49"/>
<dbReference type="InterPro" id="IPR002683">
    <property type="entry name" value="PsbP_C"/>
</dbReference>
<reference evidence="2 3" key="1">
    <citation type="submission" date="2014-11" db="EMBL/GenBank/DDBJ databases">
        <authorList>
            <person name="Zhu J."/>
            <person name="Qi W."/>
            <person name="Song R."/>
        </authorList>
    </citation>
    <scope>NUCLEOTIDE SEQUENCE [LARGE SCALE GENOMIC DNA]</scope>
</reference>
<organism evidence="2 3">
    <name type="scientific">Vitrella brassicaformis (strain CCMP3155)</name>
    <dbReference type="NCBI Taxonomy" id="1169540"/>
    <lineage>
        <taxon>Eukaryota</taxon>
        <taxon>Sar</taxon>
        <taxon>Alveolata</taxon>
        <taxon>Colpodellida</taxon>
        <taxon>Vitrellaceae</taxon>
        <taxon>Vitrella</taxon>
    </lineage>
</organism>
<dbReference type="EMBL" id="CDMY01000270">
    <property type="protein sequence ID" value="CEL98426.1"/>
    <property type="molecule type" value="Genomic_DNA"/>
</dbReference>
<dbReference type="GO" id="GO:0019898">
    <property type="term" value="C:extrinsic component of membrane"/>
    <property type="evidence" value="ECO:0007669"/>
    <property type="project" value="InterPro"/>
</dbReference>
<dbReference type="Proteomes" id="UP000041254">
    <property type="component" value="Unassembled WGS sequence"/>
</dbReference>
<dbReference type="GO" id="GO:0009523">
    <property type="term" value="C:photosystem II"/>
    <property type="evidence" value="ECO:0007669"/>
    <property type="project" value="InterPro"/>
</dbReference>
<evidence type="ECO:0000313" key="3">
    <source>
        <dbReference type="Proteomes" id="UP000041254"/>
    </source>
</evidence>
<gene>
    <name evidence="2" type="ORF">Vbra_12477</name>
</gene>
<name>A0A0G4EN49_VITBC</name>
<dbReference type="InParanoid" id="A0A0G4EN49"/>
<sequence>MVASEEINYKSPEIKGYTVGVAVDPVKIDSLAAFGTPDFVGQRIVDVEKKKDGVIDVQLLKAESLESGGQVFYEVEYTSDTTRGFNHFITRVIVVNQRLFAFTAQSKQKDFDKVRDQMKAIVSTFVVPPAQEIS</sequence>
<dbReference type="GO" id="GO:0015979">
    <property type="term" value="P:photosynthesis"/>
    <property type="evidence" value="ECO:0007669"/>
    <property type="project" value="InterPro"/>
</dbReference>
<protein>
    <recommendedName>
        <fullName evidence="1">PsbP C-terminal domain-containing protein</fullName>
    </recommendedName>
</protein>
<dbReference type="Gene3D" id="3.40.1000.10">
    <property type="entry name" value="Mog1/PsbP, alpha/beta/alpha sandwich"/>
    <property type="match status" value="1"/>
</dbReference>
<dbReference type="AlphaFoldDB" id="A0A0G4EN49"/>
<dbReference type="Pfam" id="PF01789">
    <property type="entry name" value="PsbP"/>
    <property type="match status" value="1"/>
</dbReference>